<keyword evidence="1" id="KW-0812">Transmembrane</keyword>
<evidence type="ECO:0000256" key="1">
    <source>
        <dbReference type="SAM" id="Phobius"/>
    </source>
</evidence>
<dbReference type="AlphaFoldDB" id="A0A1M6LDW3"/>
<dbReference type="OrthoDB" id="1913955at2"/>
<feature type="transmembrane region" description="Helical" evidence="1">
    <location>
        <begin position="6"/>
        <end position="25"/>
    </location>
</feature>
<protein>
    <submittedName>
        <fullName evidence="2">Uncharacterized protein</fullName>
    </submittedName>
</protein>
<evidence type="ECO:0000313" key="3">
    <source>
        <dbReference type="Proteomes" id="UP000183952"/>
    </source>
</evidence>
<keyword evidence="1" id="KW-0472">Membrane</keyword>
<evidence type="ECO:0000313" key="2">
    <source>
        <dbReference type="EMBL" id="SHJ69332.1"/>
    </source>
</evidence>
<name>A0A1M6LDW3_9CLOT</name>
<dbReference type="EMBL" id="FRAD01000005">
    <property type="protein sequence ID" value="SHJ69332.1"/>
    <property type="molecule type" value="Genomic_DNA"/>
</dbReference>
<proteinExistence type="predicted"/>
<organism evidence="2 3">
    <name type="scientific">Hathewaya proteolytica DSM 3090</name>
    <dbReference type="NCBI Taxonomy" id="1121331"/>
    <lineage>
        <taxon>Bacteria</taxon>
        <taxon>Bacillati</taxon>
        <taxon>Bacillota</taxon>
        <taxon>Clostridia</taxon>
        <taxon>Eubacteriales</taxon>
        <taxon>Clostridiaceae</taxon>
        <taxon>Hathewaya</taxon>
    </lineage>
</organism>
<reference evidence="2 3" key="1">
    <citation type="submission" date="2016-11" db="EMBL/GenBank/DDBJ databases">
        <authorList>
            <person name="Jaros S."/>
            <person name="Januszkiewicz K."/>
            <person name="Wedrychowicz H."/>
        </authorList>
    </citation>
    <scope>NUCLEOTIDE SEQUENCE [LARGE SCALE GENOMIC DNA]</scope>
    <source>
        <strain evidence="2 3">DSM 3090</strain>
    </source>
</reference>
<keyword evidence="1" id="KW-1133">Transmembrane helix</keyword>
<dbReference type="RefSeq" id="WP_072902445.1">
    <property type="nucleotide sequence ID" value="NZ_FRAD01000005.1"/>
</dbReference>
<sequence>MAEIVLSYVFIVILITGLGYLLYLLKDKGIKISEDYFGLSYAILNTMQSDEANTDNKKLIIRLIGDIVRYIESELLNMNNDDKEKLALKLCTGILKKMGFNSPVDENSIRFLIRICAAMMQNSETWHNNKVVNEENRKLIEDALKLS</sequence>
<keyword evidence="3" id="KW-1185">Reference proteome</keyword>
<dbReference type="Proteomes" id="UP000183952">
    <property type="component" value="Unassembled WGS sequence"/>
</dbReference>
<gene>
    <name evidence="2" type="ORF">SAMN02745248_00723</name>
</gene>
<accession>A0A1M6LDW3</accession>
<dbReference type="STRING" id="1121331.SAMN02745248_00723"/>